<sequence>MNLKIILTQSALVNDTTTFYIHRKQTHAAPPPSPPTQQHPIPSLGVLRAATTQLASRREYFVCFYWWPRISPWNA</sequence>
<protein>
    <submittedName>
        <fullName evidence="1">Uncharacterized protein</fullName>
    </submittedName>
</protein>
<keyword evidence="2" id="KW-1185">Reference proteome</keyword>
<accession>A0A5B7IID7</accession>
<proteinExistence type="predicted"/>
<evidence type="ECO:0000313" key="1">
    <source>
        <dbReference type="EMBL" id="MPC82083.1"/>
    </source>
</evidence>
<name>A0A5B7IID7_PORTR</name>
<evidence type="ECO:0000313" key="2">
    <source>
        <dbReference type="Proteomes" id="UP000324222"/>
    </source>
</evidence>
<gene>
    <name evidence="1" type="ORF">E2C01_076728</name>
</gene>
<dbReference type="Proteomes" id="UP000324222">
    <property type="component" value="Unassembled WGS sequence"/>
</dbReference>
<dbReference type="AlphaFoldDB" id="A0A5B7IID7"/>
<organism evidence="1 2">
    <name type="scientific">Portunus trituberculatus</name>
    <name type="common">Swimming crab</name>
    <name type="synonym">Neptunus trituberculatus</name>
    <dbReference type="NCBI Taxonomy" id="210409"/>
    <lineage>
        <taxon>Eukaryota</taxon>
        <taxon>Metazoa</taxon>
        <taxon>Ecdysozoa</taxon>
        <taxon>Arthropoda</taxon>
        <taxon>Crustacea</taxon>
        <taxon>Multicrustacea</taxon>
        <taxon>Malacostraca</taxon>
        <taxon>Eumalacostraca</taxon>
        <taxon>Eucarida</taxon>
        <taxon>Decapoda</taxon>
        <taxon>Pleocyemata</taxon>
        <taxon>Brachyura</taxon>
        <taxon>Eubrachyura</taxon>
        <taxon>Portunoidea</taxon>
        <taxon>Portunidae</taxon>
        <taxon>Portuninae</taxon>
        <taxon>Portunus</taxon>
    </lineage>
</organism>
<dbReference type="EMBL" id="VSRR010058810">
    <property type="protein sequence ID" value="MPC82083.1"/>
    <property type="molecule type" value="Genomic_DNA"/>
</dbReference>
<reference evidence="1 2" key="1">
    <citation type="submission" date="2019-05" db="EMBL/GenBank/DDBJ databases">
        <title>Another draft genome of Portunus trituberculatus and its Hox gene families provides insights of decapod evolution.</title>
        <authorList>
            <person name="Jeong J.-H."/>
            <person name="Song I."/>
            <person name="Kim S."/>
            <person name="Choi T."/>
            <person name="Kim D."/>
            <person name="Ryu S."/>
            <person name="Kim W."/>
        </authorList>
    </citation>
    <scope>NUCLEOTIDE SEQUENCE [LARGE SCALE GENOMIC DNA]</scope>
    <source>
        <tissue evidence="1">Muscle</tissue>
    </source>
</reference>
<comment type="caution">
    <text evidence="1">The sequence shown here is derived from an EMBL/GenBank/DDBJ whole genome shotgun (WGS) entry which is preliminary data.</text>
</comment>